<dbReference type="InterPro" id="IPR010359">
    <property type="entry name" value="IrrE_HExxH"/>
</dbReference>
<dbReference type="AlphaFoldDB" id="A0A150ME03"/>
<dbReference type="STRING" id="301148.B4135_1111"/>
<dbReference type="InterPro" id="IPR052345">
    <property type="entry name" value="Rad_response_metalloprotease"/>
</dbReference>
<organism evidence="2 3">
    <name type="scientific">Caldibacillus debilis</name>
    <dbReference type="NCBI Taxonomy" id="301148"/>
    <lineage>
        <taxon>Bacteria</taxon>
        <taxon>Bacillati</taxon>
        <taxon>Bacillota</taxon>
        <taxon>Bacilli</taxon>
        <taxon>Bacillales</taxon>
        <taxon>Bacillaceae</taxon>
        <taxon>Caldibacillus</taxon>
    </lineage>
</organism>
<dbReference type="PANTHER" id="PTHR43236">
    <property type="entry name" value="ANTITOXIN HIGA1"/>
    <property type="match status" value="1"/>
</dbReference>
<dbReference type="OrthoDB" id="9796786at2"/>
<proteinExistence type="predicted"/>
<dbReference type="Pfam" id="PF06114">
    <property type="entry name" value="Peptidase_M78"/>
    <property type="match status" value="1"/>
</dbReference>
<dbReference type="PANTHER" id="PTHR43236:SF2">
    <property type="entry name" value="BLL0069 PROTEIN"/>
    <property type="match status" value="1"/>
</dbReference>
<accession>A0A150ME03</accession>
<dbReference type="PATRIC" id="fig|301148.3.peg.75"/>
<sequence length="396" mass="46212">MTGISIRQGDDLMTRVHVNPEILEWAVKRSGKSLEVIKKNFPKFEYWMKREERPTFKQLEKFANFTFTPFGYFFLKEPPEEKLPIPLYRTKNDSVETDPSANLKDTVYTMERRQDWMREYLIDNEAHPLKFVGKYKITDDYLKVAEDIRRTLGLKKGWAAECKTWQEAFRLFIRKVEEQRIIVVINGVVGNNNYRKLDVNEFRGFVLVDEYAPFIFINGADGKAAQMFTLAHELAHVWFGASAAFDLESLQPADANIEEACNRVAAEFLVPEKELLDFWPEVREEPDRFQLVARYFKVSEIVSARRALDLKLITKNEFFEFYQSQYVNQQRENRGSSDGNFYYTSLYRVGRVFAEAVINAVKDGQLLHHEAYRLTGLQGKTFIEFAERLGFGGNGL</sequence>
<feature type="domain" description="IrrE N-terminal-like" evidence="1">
    <location>
        <begin position="205"/>
        <end position="306"/>
    </location>
</feature>
<reference evidence="2 3" key="1">
    <citation type="submission" date="2016-01" db="EMBL/GenBank/DDBJ databases">
        <title>Draft Genome Sequences of Seven Thermophilic Sporeformers Isolated from Foods.</title>
        <authorList>
            <person name="Berendsen E.M."/>
            <person name="Wells-Bennik M.H."/>
            <person name="Krawcyk A.O."/>
            <person name="De Jong A."/>
            <person name="Holsappel S."/>
            <person name="Eijlander R.T."/>
            <person name="Kuipers O.P."/>
        </authorList>
    </citation>
    <scope>NUCLEOTIDE SEQUENCE [LARGE SCALE GENOMIC DNA]</scope>
    <source>
        <strain evidence="2 3">B4135</strain>
    </source>
</reference>
<dbReference type="Gene3D" id="1.10.10.2910">
    <property type="match status" value="1"/>
</dbReference>
<dbReference type="Proteomes" id="UP000075683">
    <property type="component" value="Unassembled WGS sequence"/>
</dbReference>
<evidence type="ECO:0000313" key="3">
    <source>
        <dbReference type="Proteomes" id="UP000075683"/>
    </source>
</evidence>
<evidence type="ECO:0000259" key="1">
    <source>
        <dbReference type="Pfam" id="PF06114"/>
    </source>
</evidence>
<dbReference type="EMBL" id="LQYT01000009">
    <property type="protein sequence ID" value="KYD22628.1"/>
    <property type="molecule type" value="Genomic_DNA"/>
</dbReference>
<name>A0A150ME03_9BACI</name>
<evidence type="ECO:0000313" key="2">
    <source>
        <dbReference type="EMBL" id="KYD22628.1"/>
    </source>
</evidence>
<protein>
    <recommendedName>
        <fullName evidence="1">IrrE N-terminal-like domain-containing protein</fullName>
    </recommendedName>
</protein>
<comment type="caution">
    <text evidence="2">The sequence shown here is derived from an EMBL/GenBank/DDBJ whole genome shotgun (WGS) entry which is preliminary data.</text>
</comment>
<gene>
    <name evidence="2" type="ORF">B4135_1111</name>
</gene>